<dbReference type="InterPro" id="IPR011146">
    <property type="entry name" value="HIT-like"/>
</dbReference>
<dbReference type="STRING" id="1385519.N801_02700"/>
<feature type="short sequence motif" description="Histidine triad motif" evidence="2 3">
    <location>
        <begin position="99"/>
        <end position="103"/>
    </location>
</feature>
<feature type="domain" description="HIT" evidence="4">
    <location>
        <begin position="7"/>
        <end position="115"/>
    </location>
</feature>
<evidence type="ECO:0000313" key="6">
    <source>
        <dbReference type="Proteomes" id="UP000030013"/>
    </source>
</evidence>
<dbReference type="PROSITE" id="PS51084">
    <property type="entry name" value="HIT_2"/>
    <property type="match status" value="1"/>
</dbReference>
<dbReference type="GO" id="GO:0003824">
    <property type="term" value="F:catalytic activity"/>
    <property type="evidence" value="ECO:0007669"/>
    <property type="project" value="InterPro"/>
</dbReference>
<comment type="caution">
    <text evidence="5">The sequence shown here is derived from an EMBL/GenBank/DDBJ whole genome shotgun (WGS) entry which is preliminary data.</text>
</comment>
<evidence type="ECO:0000256" key="3">
    <source>
        <dbReference type="PROSITE-ProRule" id="PRU00464"/>
    </source>
</evidence>
<evidence type="ECO:0000259" key="4">
    <source>
        <dbReference type="PROSITE" id="PS51084"/>
    </source>
</evidence>
<dbReference type="Pfam" id="PF01230">
    <property type="entry name" value="HIT"/>
    <property type="match status" value="1"/>
</dbReference>
<dbReference type="Proteomes" id="UP000030013">
    <property type="component" value="Unassembled WGS sequence"/>
</dbReference>
<proteinExistence type="predicted"/>
<organism evidence="5 6">
    <name type="scientific">Knoellia aerolata DSM 18566</name>
    <dbReference type="NCBI Taxonomy" id="1385519"/>
    <lineage>
        <taxon>Bacteria</taxon>
        <taxon>Bacillati</taxon>
        <taxon>Actinomycetota</taxon>
        <taxon>Actinomycetes</taxon>
        <taxon>Micrococcales</taxon>
        <taxon>Intrasporangiaceae</taxon>
        <taxon>Knoellia</taxon>
    </lineage>
</organism>
<evidence type="ECO:0000256" key="1">
    <source>
        <dbReference type="PIRSR" id="PIRSR601310-1"/>
    </source>
</evidence>
<dbReference type="PANTHER" id="PTHR23089">
    <property type="entry name" value="HISTIDINE TRIAD HIT PROTEIN"/>
    <property type="match status" value="1"/>
</dbReference>
<gene>
    <name evidence="5" type="ORF">N801_02700</name>
</gene>
<feature type="active site" description="Tele-AMP-histidine intermediate" evidence="1">
    <location>
        <position position="101"/>
    </location>
</feature>
<dbReference type="AlphaFoldDB" id="A0A0A0JXH0"/>
<keyword evidence="6" id="KW-1185">Reference proteome</keyword>
<dbReference type="OrthoDB" id="9784774at2"/>
<dbReference type="Gene3D" id="3.30.428.10">
    <property type="entry name" value="HIT-like"/>
    <property type="match status" value="1"/>
</dbReference>
<accession>A0A0A0JXH0</accession>
<dbReference type="InterPro" id="IPR036265">
    <property type="entry name" value="HIT-like_sf"/>
</dbReference>
<dbReference type="EMBL" id="AVPL01000008">
    <property type="protein sequence ID" value="KGN42135.1"/>
    <property type="molecule type" value="Genomic_DNA"/>
</dbReference>
<name>A0A0A0JXH0_9MICO</name>
<dbReference type="InterPro" id="IPR001310">
    <property type="entry name" value="Histidine_triad_HIT"/>
</dbReference>
<evidence type="ECO:0000256" key="2">
    <source>
        <dbReference type="PIRSR" id="PIRSR601310-3"/>
    </source>
</evidence>
<sequence>MSATDCLFCSFVSGEIEPEIAGETRHSLAFRDTDPQAPTHVLVVPRRHVANAADLAAASVDELADLVLLARTIAEREELGGDYRLVFNTGAGAGQSVFHAHLHLLGGRPMQWPPG</sequence>
<evidence type="ECO:0000313" key="5">
    <source>
        <dbReference type="EMBL" id="KGN42135.1"/>
    </source>
</evidence>
<dbReference type="PRINTS" id="PR00332">
    <property type="entry name" value="HISTRIAD"/>
</dbReference>
<dbReference type="RefSeq" id="WP_035934020.1">
    <property type="nucleotide sequence ID" value="NZ_AVPL01000008.1"/>
</dbReference>
<dbReference type="SUPFAM" id="SSF54197">
    <property type="entry name" value="HIT-like"/>
    <property type="match status" value="1"/>
</dbReference>
<dbReference type="eggNOG" id="COG0537">
    <property type="taxonomic scope" value="Bacteria"/>
</dbReference>
<reference evidence="5 6" key="1">
    <citation type="submission" date="2013-08" db="EMBL/GenBank/DDBJ databases">
        <title>The genome sequence of Knoellia aerolata.</title>
        <authorList>
            <person name="Zhu W."/>
            <person name="Wang G."/>
        </authorList>
    </citation>
    <scope>NUCLEOTIDE SEQUENCE [LARGE SCALE GENOMIC DNA]</scope>
    <source>
        <strain evidence="5 6">DSM 18566</strain>
    </source>
</reference>
<protein>
    <submittedName>
        <fullName evidence="5">Histidine triad (HIT) protein</fullName>
    </submittedName>
</protein>